<accession>A0A3S5FC90</accession>
<feature type="compositionally biased region" description="Low complexity" evidence="1">
    <location>
        <begin position="47"/>
        <end position="62"/>
    </location>
</feature>
<evidence type="ECO:0000313" key="3">
    <source>
        <dbReference type="Proteomes" id="UP000784294"/>
    </source>
</evidence>
<organism evidence="2 3">
    <name type="scientific">Protopolystoma xenopodis</name>
    <dbReference type="NCBI Taxonomy" id="117903"/>
    <lineage>
        <taxon>Eukaryota</taxon>
        <taxon>Metazoa</taxon>
        <taxon>Spiralia</taxon>
        <taxon>Lophotrochozoa</taxon>
        <taxon>Platyhelminthes</taxon>
        <taxon>Monogenea</taxon>
        <taxon>Polyopisthocotylea</taxon>
        <taxon>Polystomatidea</taxon>
        <taxon>Polystomatidae</taxon>
        <taxon>Protopolystoma</taxon>
    </lineage>
</organism>
<comment type="caution">
    <text evidence="2">The sequence shown here is derived from an EMBL/GenBank/DDBJ whole genome shotgun (WGS) entry which is preliminary data.</text>
</comment>
<evidence type="ECO:0000313" key="2">
    <source>
        <dbReference type="EMBL" id="VEL11030.1"/>
    </source>
</evidence>
<reference evidence="2" key="1">
    <citation type="submission" date="2018-11" db="EMBL/GenBank/DDBJ databases">
        <authorList>
            <consortium name="Pathogen Informatics"/>
        </authorList>
    </citation>
    <scope>NUCLEOTIDE SEQUENCE</scope>
</reference>
<gene>
    <name evidence="2" type="ORF">PXEA_LOCUS4470</name>
</gene>
<proteinExistence type="predicted"/>
<evidence type="ECO:0000256" key="1">
    <source>
        <dbReference type="SAM" id="MobiDB-lite"/>
    </source>
</evidence>
<feature type="compositionally biased region" description="Basic and acidic residues" evidence="1">
    <location>
        <begin position="30"/>
        <end position="46"/>
    </location>
</feature>
<feature type="compositionally biased region" description="Basic and acidic residues" evidence="1">
    <location>
        <begin position="100"/>
        <end position="113"/>
    </location>
</feature>
<name>A0A3S5FC90_9PLAT</name>
<feature type="compositionally biased region" description="Low complexity" evidence="1">
    <location>
        <begin position="79"/>
        <end position="96"/>
    </location>
</feature>
<dbReference type="Proteomes" id="UP000784294">
    <property type="component" value="Unassembled WGS sequence"/>
</dbReference>
<feature type="region of interest" description="Disordered" evidence="1">
    <location>
        <begin position="1"/>
        <end position="113"/>
    </location>
</feature>
<protein>
    <submittedName>
        <fullName evidence="2">Uncharacterized protein</fullName>
    </submittedName>
</protein>
<keyword evidence="3" id="KW-1185">Reference proteome</keyword>
<dbReference type="AlphaFoldDB" id="A0A3S5FC90"/>
<sequence>MLDADPKNFPVGPVRIPFLDEGDDAFNTEAEDHRASRLSHEHDESGRLCSGLSLSGSLDESLPPAGGDGEHSSRGPARHLSAAGSASTGSHSMGHSLHGHQHDVSRGLSIHDSDSLNGSAEDLAKLDFNRSLSVSAGSMDSQGSLGDIPLQDLKSSQLVLKFF</sequence>
<dbReference type="EMBL" id="CAAALY010010646">
    <property type="protein sequence ID" value="VEL11030.1"/>
    <property type="molecule type" value="Genomic_DNA"/>
</dbReference>